<dbReference type="GO" id="GO:0008270">
    <property type="term" value="F:zinc ion binding"/>
    <property type="evidence" value="ECO:0007669"/>
    <property type="project" value="UniProtKB-UniRule"/>
</dbReference>
<keyword evidence="2 5" id="KW-0479">Metal-binding</keyword>
<evidence type="ECO:0000259" key="6">
    <source>
        <dbReference type="PROSITE" id="PS51891"/>
    </source>
</evidence>
<dbReference type="UniPathway" id="UPA00562">
    <property type="reaction ID" value="UER00621"/>
</dbReference>
<dbReference type="PROSITE" id="PS51891">
    <property type="entry name" value="CENP_V_GFA"/>
    <property type="match status" value="1"/>
</dbReference>
<feature type="binding site" evidence="5">
    <location>
        <position position="31"/>
    </location>
    <ligand>
        <name>Zn(2+)</name>
        <dbReference type="ChEBI" id="CHEBI:29105"/>
        <label>1</label>
        <note>structural</note>
    </ligand>
</feature>
<feature type="binding site" evidence="5">
    <location>
        <position position="97"/>
    </location>
    <ligand>
        <name>Zn(2+)</name>
        <dbReference type="ChEBI" id="CHEBI:29105"/>
        <label>1</label>
        <note>structural</note>
    </ligand>
</feature>
<dbReference type="InterPro" id="IPR011057">
    <property type="entry name" value="Mss4-like_sf"/>
</dbReference>
<dbReference type="HAMAP" id="MF_00723">
    <property type="entry name" value="Formald_GSH"/>
    <property type="match status" value="1"/>
</dbReference>
<proteinExistence type="inferred from homology"/>
<reference evidence="8" key="1">
    <citation type="submission" date="2015-07" db="EMBL/GenBank/DDBJ databases">
        <title>Whole genome sequence of an Ensifer adhaerens strain isolated from a cave pool in the Wind Cave National Park.</title>
        <authorList>
            <person name="Eng W.W.H."/>
            <person name="Gan H.M."/>
            <person name="Barton H.A."/>
            <person name="Savka M.A."/>
        </authorList>
    </citation>
    <scope>NUCLEOTIDE SEQUENCE [LARGE SCALE GENOMIC DNA]</scope>
    <source>
        <strain evidence="8">SD006</strain>
    </source>
</reference>
<comment type="cofactor">
    <cofactor evidence="5">
        <name>Zn(2+)</name>
        <dbReference type="ChEBI" id="CHEBI:29105"/>
    </cofactor>
    <text evidence="5">Binds 2 Zn(2+) ions per subunit.</text>
</comment>
<dbReference type="SUPFAM" id="SSF51316">
    <property type="entry name" value="Mss4-like"/>
    <property type="match status" value="1"/>
</dbReference>
<comment type="caution">
    <text evidence="7">The sequence shown here is derived from an EMBL/GenBank/DDBJ whole genome shotgun (WGS) entry which is preliminary data.</text>
</comment>
<dbReference type="Proteomes" id="UP000037425">
    <property type="component" value="Unassembled WGS sequence"/>
</dbReference>
<dbReference type="NCBIfam" id="TIGR02820">
    <property type="entry name" value="formald_GSH"/>
    <property type="match status" value="1"/>
</dbReference>
<dbReference type="InterPro" id="IPR006913">
    <property type="entry name" value="CENP-V/GFA"/>
</dbReference>
<evidence type="ECO:0000256" key="4">
    <source>
        <dbReference type="ARBA" id="ARBA00023239"/>
    </source>
</evidence>
<dbReference type="NCBIfam" id="NF003829">
    <property type="entry name" value="PRK05417.1"/>
    <property type="match status" value="1"/>
</dbReference>
<dbReference type="AlphaFoldDB" id="A0A0L8BH20"/>
<feature type="binding site" evidence="5">
    <location>
        <position position="52"/>
    </location>
    <ligand>
        <name>Zn(2+)</name>
        <dbReference type="ChEBI" id="CHEBI:29105"/>
        <label>2</label>
        <note>catalytic</note>
    </ligand>
</feature>
<comment type="similarity">
    <text evidence="1 5">Belongs to the Gfa family.</text>
</comment>
<organism evidence="7 8">
    <name type="scientific">Ensifer adhaerens</name>
    <name type="common">Sinorhizobium morelense</name>
    <dbReference type="NCBI Taxonomy" id="106592"/>
    <lineage>
        <taxon>Bacteria</taxon>
        <taxon>Pseudomonadati</taxon>
        <taxon>Pseudomonadota</taxon>
        <taxon>Alphaproteobacteria</taxon>
        <taxon>Hyphomicrobiales</taxon>
        <taxon>Rhizobiaceae</taxon>
        <taxon>Sinorhizobium/Ensifer group</taxon>
        <taxon>Ensifer</taxon>
    </lineage>
</organism>
<feature type="binding site" evidence="5">
    <location>
        <position position="29"/>
    </location>
    <ligand>
        <name>Zn(2+)</name>
        <dbReference type="ChEBI" id="CHEBI:29105"/>
        <label>1</label>
        <note>structural</note>
    </ligand>
</feature>
<dbReference type="InterPro" id="IPR014185">
    <property type="entry name" value="Formald_GSH"/>
</dbReference>
<feature type="binding site" evidence="5">
    <location>
        <position position="55"/>
    </location>
    <ligand>
        <name>Zn(2+)</name>
        <dbReference type="ChEBI" id="CHEBI:29105"/>
        <label>2</label>
        <note>catalytic</note>
    </ligand>
</feature>
<evidence type="ECO:0000256" key="5">
    <source>
        <dbReference type="HAMAP-Rule" id="MF_00723"/>
    </source>
</evidence>
<dbReference type="EMBL" id="LGAP01000032">
    <property type="protein sequence ID" value="KOF13869.1"/>
    <property type="molecule type" value="Genomic_DNA"/>
</dbReference>
<dbReference type="Pfam" id="PF04828">
    <property type="entry name" value="GFA"/>
    <property type="match status" value="1"/>
</dbReference>
<feature type="binding site" evidence="5">
    <location>
        <position position="50"/>
    </location>
    <ligand>
        <name>Zn(2+)</name>
        <dbReference type="ChEBI" id="CHEBI:29105"/>
        <label>2</label>
        <note>catalytic</note>
    </ligand>
</feature>
<dbReference type="OrthoDB" id="9011205at2"/>
<dbReference type="PANTHER" id="PTHR33337:SF40">
    <property type="entry name" value="CENP-V_GFA DOMAIN-CONTAINING PROTEIN-RELATED"/>
    <property type="match status" value="1"/>
</dbReference>
<sequence>MTNSISIHPLLDNGVSRSTGEFSGGVLICACTERPVKIRVEGAIAHNHACGCTKCWKPEGAVFSMVAVAPHDKVSVLENGDKLAVVDPSALIQRNACTECGVHMYGPVERDHPFQGLDFIHPERFQESGWQEPGFAAFVSSIIEAGVGPEMMDGVRQRLNDLGLPTYDCLSPGLMDYIASWTAKRNLARNN</sequence>
<dbReference type="Gene3D" id="3.90.1590.10">
    <property type="entry name" value="glutathione-dependent formaldehyde- activating enzyme (gfa)"/>
    <property type="match status" value="1"/>
</dbReference>
<name>A0A0L8BH20_ENSAD</name>
<evidence type="ECO:0000256" key="1">
    <source>
        <dbReference type="ARBA" id="ARBA00005495"/>
    </source>
</evidence>
<evidence type="ECO:0000313" key="8">
    <source>
        <dbReference type="Proteomes" id="UP000037425"/>
    </source>
</evidence>
<dbReference type="PIRSF" id="PIRSF033318">
    <property type="entry name" value="Formald_GSH"/>
    <property type="match status" value="1"/>
</dbReference>
<dbReference type="PATRIC" id="fig|106592.7.peg.5024"/>
<comment type="function">
    <text evidence="5">Catalyzes the condensation of formaldehyde and glutathione to S-hydroxymethylglutathione.</text>
</comment>
<dbReference type="GO" id="GO:0046294">
    <property type="term" value="P:formaldehyde catabolic process"/>
    <property type="evidence" value="ECO:0007669"/>
    <property type="project" value="UniProtKB-UniRule"/>
</dbReference>
<feature type="domain" description="CENP-V/GFA" evidence="6">
    <location>
        <begin position="22"/>
        <end position="168"/>
    </location>
</feature>
<evidence type="ECO:0000313" key="7">
    <source>
        <dbReference type="EMBL" id="KOF13869.1"/>
    </source>
</evidence>
<keyword evidence="4 5" id="KW-0456">Lyase</keyword>
<keyword evidence="3 5" id="KW-0862">Zinc</keyword>
<evidence type="ECO:0000256" key="3">
    <source>
        <dbReference type="ARBA" id="ARBA00022833"/>
    </source>
</evidence>
<gene>
    <name evidence="5" type="primary">gfa</name>
    <name evidence="7" type="ORF">AC244_29355</name>
</gene>
<comment type="pathway">
    <text evidence="5">One-carbon metabolism; formaldehyde degradation; formate from formaldehyde (glutathione route): step 1/3.</text>
</comment>
<accession>A0A0L8BH20</accession>
<dbReference type="GO" id="GO:0051907">
    <property type="term" value="F:S-(hydroxymethyl)glutathione synthase activity"/>
    <property type="evidence" value="ECO:0007669"/>
    <property type="project" value="UniProtKB-UniRule"/>
</dbReference>
<dbReference type="RefSeq" id="WP_053252341.1">
    <property type="nucleotide sequence ID" value="NZ_LGAP01000032.1"/>
</dbReference>
<evidence type="ECO:0000256" key="2">
    <source>
        <dbReference type="ARBA" id="ARBA00022723"/>
    </source>
</evidence>
<dbReference type="EC" id="4.4.1.22" evidence="5"/>
<protein>
    <recommendedName>
        <fullName evidence="5">Glutathione-dependent formaldehyde-activating enzyme</fullName>
        <ecNumber evidence="5">4.4.1.22</ecNumber>
    </recommendedName>
    <alternativeName>
        <fullName evidence="5">S-(hydroxymethyl)glutathione synthase</fullName>
    </alternativeName>
</protein>
<comment type="catalytic activity">
    <reaction evidence="5">
        <text>S-(hydroxymethyl)glutathione = glutathione + formaldehyde</text>
        <dbReference type="Rhea" id="RHEA:22488"/>
        <dbReference type="ChEBI" id="CHEBI:16842"/>
        <dbReference type="ChEBI" id="CHEBI:57925"/>
        <dbReference type="ChEBI" id="CHEBI:58758"/>
        <dbReference type="EC" id="4.4.1.22"/>
    </reaction>
</comment>
<dbReference type="PANTHER" id="PTHR33337">
    <property type="entry name" value="GFA DOMAIN-CONTAINING PROTEIN"/>
    <property type="match status" value="1"/>
</dbReference>
<feature type="binding site" evidence="5">
    <location>
        <position position="100"/>
    </location>
    <ligand>
        <name>Zn(2+)</name>
        <dbReference type="ChEBI" id="CHEBI:29105"/>
        <label>1</label>
        <note>structural</note>
    </ligand>
</feature>